<evidence type="ECO:0000313" key="2">
    <source>
        <dbReference type="Proteomes" id="UP000007797"/>
    </source>
</evidence>
<dbReference type="SUPFAM" id="SSF140860">
    <property type="entry name" value="Pseudo ankyrin repeat-like"/>
    <property type="match status" value="1"/>
</dbReference>
<proteinExistence type="predicted"/>
<protein>
    <recommendedName>
        <fullName evidence="3">Ankyrin repeat-containing protein</fullName>
    </recommendedName>
</protein>
<dbReference type="RefSeq" id="XP_004362949.1">
    <property type="nucleotide sequence ID" value="XM_004362892.1"/>
</dbReference>
<dbReference type="OrthoDB" id="76773at2759"/>
<keyword evidence="2" id="KW-1185">Reference proteome</keyword>
<evidence type="ECO:0000313" key="1">
    <source>
        <dbReference type="EMBL" id="EGG25098.1"/>
    </source>
</evidence>
<gene>
    <name evidence="1" type="ORF">DFA_03344</name>
</gene>
<name>F4PHB4_CACFS</name>
<dbReference type="GeneID" id="14877430"/>
<organism evidence="1 2">
    <name type="scientific">Cavenderia fasciculata</name>
    <name type="common">Slime mold</name>
    <name type="synonym">Dictyostelium fasciculatum</name>
    <dbReference type="NCBI Taxonomy" id="261658"/>
    <lineage>
        <taxon>Eukaryota</taxon>
        <taxon>Amoebozoa</taxon>
        <taxon>Evosea</taxon>
        <taxon>Eumycetozoa</taxon>
        <taxon>Dictyostelia</taxon>
        <taxon>Acytosteliales</taxon>
        <taxon>Cavenderiaceae</taxon>
        <taxon>Cavenderia</taxon>
    </lineage>
</organism>
<dbReference type="Proteomes" id="UP000007797">
    <property type="component" value="Unassembled WGS sequence"/>
</dbReference>
<reference evidence="2" key="1">
    <citation type="journal article" date="2011" name="Genome Res.">
        <title>Phylogeny-wide analysis of social amoeba genomes highlights ancient origins for complex intercellular communication.</title>
        <authorList>
            <person name="Heidel A.J."/>
            <person name="Lawal H.M."/>
            <person name="Felder M."/>
            <person name="Schilde C."/>
            <person name="Helps N.R."/>
            <person name="Tunggal B."/>
            <person name="Rivero F."/>
            <person name="John U."/>
            <person name="Schleicher M."/>
            <person name="Eichinger L."/>
            <person name="Platzer M."/>
            <person name="Noegel A.A."/>
            <person name="Schaap P."/>
            <person name="Gloeckner G."/>
        </authorList>
    </citation>
    <scope>NUCLEOTIDE SEQUENCE [LARGE SCALE GENOMIC DNA]</scope>
    <source>
        <strain evidence="2">SH3</strain>
    </source>
</reference>
<evidence type="ECO:0008006" key="3">
    <source>
        <dbReference type="Google" id="ProtNLM"/>
    </source>
</evidence>
<dbReference type="AlphaFoldDB" id="F4PHB4"/>
<accession>F4PHB4</accession>
<sequence>MINNDEVQLLLTSTFFKVFKNKYLFYQLFNAVKEVHELIEPVSSLYTNRYSFQDATITWVSYNRFYRLLNDILRYCPQTIINTQNPYTDLSALLTNPELTEPDFFKIVDLCVKEKTLSPYISIVLEYLAGNRFYYNPPNSPSRFIRACHYLREQSKDILAANLLYTNRIIKTVVISSNYEIFQYVLESLGPKNAHLRDLLEVASILPPSPDNQLILRYILDCSDKRYLSYRNINFFKTVAIGNVAALEMLDRRMKIPSLQDHHSMNCGGISPKTMEVACLFGRLDVVKFLHYNRSELGTNKCLALAAVSNNPELIKFLHTNRSDCGSLSSVVPYILQRSKLEEDMKKLDKKTRFSHFSNHRIDYSNYLEYNQKNSDYFAYLYYAQSFDNIFNFGSTNSTVFEHYLQKEAFVGLWRDMLRDGYIKHQIDEKKKQKIISDRKEIIQYLQDNNVINQTTIPNINSYPINNDPKVKYFGAENSFINMFNLYKGPIPKVQFNQDILVIE</sequence>
<dbReference type="EMBL" id="GL883006">
    <property type="protein sequence ID" value="EGG25098.1"/>
    <property type="molecule type" value="Genomic_DNA"/>
</dbReference>
<dbReference type="KEGG" id="dfa:DFA_03344"/>